<feature type="compositionally biased region" description="Basic residues" evidence="1">
    <location>
        <begin position="84"/>
        <end position="104"/>
    </location>
</feature>
<keyword evidence="2" id="KW-0732">Signal</keyword>
<feature type="signal peptide" evidence="2">
    <location>
        <begin position="1"/>
        <end position="22"/>
    </location>
</feature>
<proteinExistence type="predicted"/>
<keyword evidence="4" id="KW-1185">Reference proteome</keyword>
<protein>
    <submittedName>
        <fullName evidence="3">Uncharacterized protein</fullName>
    </submittedName>
</protein>
<name>A0ABP1S766_9HEXA</name>
<evidence type="ECO:0000313" key="3">
    <source>
        <dbReference type="EMBL" id="CAL8145707.1"/>
    </source>
</evidence>
<accession>A0ABP1S766</accession>
<evidence type="ECO:0000256" key="1">
    <source>
        <dbReference type="SAM" id="MobiDB-lite"/>
    </source>
</evidence>
<reference evidence="3 4" key="1">
    <citation type="submission" date="2024-08" db="EMBL/GenBank/DDBJ databases">
        <authorList>
            <person name="Cucini C."/>
            <person name="Frati F."/>
        </authorList>
    </citation>
    <scope>NUCLEOTIDE SEQUENCE [LARGE SCALE GENOMIC DNA]</scope>
</reference>
<feature type="chain" id="PRO_5046610681" evidence="2">
    <location>
        <begin position="23"/>
        <end position="180"/>
    </location>
</feature>
<dbReference type="EMBL" id="CAXLJM020000164">
    <property type="protein sequence ID" value="CAL8145707.1"/>
    <property type="molecule type" value="Genomic_DNA"/>
</dbReference>
<gene>
    <name evidence="3" type="ORF">ODALV1_LOCUS30573</name>
</gene>
<sequence length="180" mass="20015">MDTRTVLGLLVAITVLVVSVYAQNYYVSGEQEPLAEGDVPIYQTHYQLIPLSSGEVAQIQDGAQLVASPYAPLARDYWADRARGGKGKGKKKKKKKKGKGKKKGGWNPVQISTHGVRVGWKGWIPPVHGKGWGWVGWKKGHFKFVDYGPAWGKPQKPHFPEPGPPVIIKHHPIHLQHHGW</sequence>
<feature type="region of interest" description="Disordered" evidence="1">
    <location>
        <begin position="81"/>
        <end position="108"/>
    </location>
</feature>
<comment type="caution">
    <text evidence="3">The sequence shown here is derived from an EMBL/GenBank/DDBJ whole genome shotgun (WGS) entry which is preliminary data.</text>
</comment>
<evidence type="ECO:0000313" key="4">
    <source>
        <dbReference type="Proteomes" id="UP001642540"/>
    </source>
</evidence>
<organism evidence="3 4">
    <name type="scientific">Orchesella dallaii</name>
    <dbReference type="NCBI Taxonomy" id="48710"/>
    <lineage>
        <taxon>Eukaryota</taxon>
        <taxon>Metazoa</taxon>
        <taxon>Ecdysozoa</taxon>
        <taxon>Arthropoda</taxon>
        <taxon>Hexapoda</taxon>
        <taxon>Collembola</taxon>
        <taxon>Entomobryomorpha</taxon>
        <taxon>Entomobryoidea</taxon>
        <taxon>Orchesellidae</taxon>
        <taxon>Orchesellinae</taxon>
        <taxon>Orchesella</taxon>
    </lineage>
</organism>
<evidence type="ECO:0000256" key="2">
    <source>
        <dbReference type="SAM" id="SignalP"/>
    </source>
</evidence>
<dbReference type="Proteomes" id="UP001642540">
    <property type="component" value="Unassembled WGS sequence"/>
</dbReference>